<dbReference type="GO" id="GO:0050355">
    <property type="term" value="F:inorganic triphosphate phosphatase activity"/>
    <property type="evidence" value="ECO:0007669"/>
    <property type="project" value="InterPro"/>
</dbReference>
<reference evidence="3 4" key="1">
    <citation type="submission" date="2019-01" db="EMBL/GenBank/DDBJ databases">
        <authorList>
            <person name="Chen W.-M."/>
        </authorList>
    </citation>
    <scope>NUCLEOTIDE SEQUENCE [LARGE SCALE GENOMIC DNA]</scope>
    <source>
        <strain evidence="3 4">ICH-3</strain>
    </source>
</reference>
<accession>A0A3S2U8B2</accession>
<dbReference type="AlphaFoldDB" id="A0A3S2U8B2"/>
<protein>
    <submittedName>
        <fullName evidence="3">CYTH and CHAD domain-containing protein</fullName>
    </submittedName>
</protein>
<sequence>MGVEIELKFQVSPGRLAAVKRAVATRSAERIDLHASYQDTADGRLAAARLAWRVRREGARWVQTLKGPGDGLAHRLEHEVDCAPVPDGQVPKADVGLHAGTLAGRLLANTLAGAGPVQQVYATEIVRIRRVLRHGGARIELALDIGEVVAGNRRAPVCELEMELLQGPLAALWSLARSWAGRFGLLLDPATKSERAQWLAAGAGTDMPARPVARAREPALARGLPLGVARAAMVGAALAHGLPNAAAVTGGAATPDHVHQLRVALRRLRSVLRALGPADATRDDALRALFAALGRRRDADVMRDTLSPAWAAADAAGWPRPPLPDVEDTAATALASPATTALWLDLLAQAVPPEAGFDDDQAWDGVVRHKLQRWRRSARRLAADWDELDTVNRHRLRKQLKRLRYLLEYAAPLLPARRLRAELEHLRPLQEALGHWNDLAVAREHLAAWPQPTPAVLFAAGWLARASQVAEADCGRAIRRWRAADDGLRGSDLKR</sequence>
<dbReference type="EMBL" id="SACT01000004">
    <property type="protein sequence ID" value="RVT50961.1"/>
    <property type="molecule type" value="Genomic_DNA"/>
</dbReference>
<dbReference type="Pfam" id="PF05235">
    <property type="entry name" value="CHAD"/>
    <property type="match status" value="1"/>
</dbReference>
<dbReference type="SUPFAM" id="SSF55154">
    <property type="entry name" value="CYTH-like phosphatases"/>
    <property type="match status" value="1"/>
</dbReference>
<evidence type="ECO:0000259" key="2">
    <source>
        <dbReference type="PROSITE" id="PS51708"/>
    </source>
</evidence>
<dbReference type="InterPro" id="IPR038186">
    <property type="entry name" value="CHAD_dom_sf"/>
</dbReference>
<dbReference type="InterPro" id="IPR039013">
    <property type="entry name" value="YgiF"/>
</dbReference>
<dbReference type="CDD" id="cd07756">
    <property type="entry name" value="CYTH-like_Pase_CHAD"/>
    <property type="match status" value="1"/>
</dbReference>
<feature type="domain" description="CYTH" evidence="1">
    <location>
        <begin position="2"/>
        <end position="203"/>
    </location>
</feature>
<dbReference type="Gene3D" id="2.40.320.10">
    <property type="entry name" value="Hypothetical Protein Pfu-838710-001"/>
    <property type="match status" value="1"/>
</dbReference>
<dbReference type="PANTHER" id="PTHR39569">
    <property type="entry name" value="INORGANIC TRIPHOSPHATASE"/>
    <property type="match status" value="1"/>
</dbReference>
<organism evidence="3 4">
    <name type="scientific">Rubrivivax albus</name>
    <dbReference type="NCBI Taxonomy" id="2499835"/>
    <lineage>
        <taxon>Bacteria</taxon>
        <taxon>Pseudomonadati</taxon>
        <taxon>Pseudomonadota</taxon>
        <taxon>Betaproteobacteria</taxon>
        <taxon>Burkholderiales</taxon>
        <taxon>Sphaerotilaceae</taxon>
        <taxon>Rubrivivax</taxon>
    </lineage>
</organism>
<gene>
    <name evidence="3" type="ORF">ENE75_14290</name>
</gene>
<dbReference type="Gene3D" id="1.40.20.10">
    <property type="entry name" value="CHAD domain"/>
    <property type="match status" value="1"/>
</dbReference>
<dbReference type="Pfam" id="PF01928">
    <property type="entry name" value="CYTH"/>
    <property type="match status" value="1"/>
</dbReference>
<evidence type="ECO:0000259" key="1">
    <source>
        <dbReference type="PROSITE" id="PS51707"/>
    </source>
</evidence>
<keyword evidence="4" id="KW-1185">Reference proteome</keyword>
<dbReference type="RefSeq" id="WP_128198987.1">
    <property type="nucleotide sequence ID" value="NZ_SACT01000004.1"/>
</dbReference>
<dbReference type="OrthoDB" id="3034217at2"/>
<feature type="domain" description="CHAD" evidence="2">
    <location>
        <begin position="223"/>
        <end position="486"/>
    </location>
</feature>
<dbReference type="InterPro" id="IPR007899">
    <property type="entry name" value="CHAD_dom"/>
</dbReference>
<evidence type="ECO:0000313" key="4">
    <source>
        <dbReference type="Proteomes" id="UP000288178"/>
    </source>
</evidence>
<dbReference type="Proteomes" id="UP000288178">
    <property type="component" value="Unassembled WGS sequence"/>
</dbReference>
<dbReference type="PROSITE" id="PS51707">
    <property type="entry name" value="CYTH"/>
    <property type="match status" value="1"/>
</dbReference>
<comment type="caution">
    <text evidence="3">The sequence shown here is derived from an EMBL/GenBank/DDBJ whole genome shotgun (WGS) entry which is preliminary data.</text>
</comment>
<dbReference type="PROSITE" id="PS51708">
    <property type="entry name" value="CHAD"/>
    <property type="match status" value="1"/>
</dbReference>
<dbReference type="GO" id="GO:0046872">
    <property type="term" value="F:metal ion binding"/>
    <property type="evidence" value="ECO:0007669"/>
    <property type="project" value="TreeGrafter"/>
</dbReference>
<dbReference type="InterPro" id="IPR023577">
    <property type="entry name" value="CYTH_domain"/>
</dbReference>
<proteinExistence type="predicted"/>
<dbReference type="PANTHER" id="PTHR39569:SF1">
    <property type="entry name" value="INORGANIC TRIPHOSPHATASE"/>
    <property type="match status" value="1"/>
</dbReference>
<dbReference type="SMART" id="SM01118">
    <property type="entry name" value="CYTH"/>
    <property type="match status" value="1"/>
</dbReference>
<dbReference type="InterPro" id="IPR033469">
    <property type="entry name" value="CYTH-like_dom_sf"/>
</dbReference>
<evidence type="ECO:0000313" key="3">
    <source>
        <dbReference type="EMBL" id="RVT50961.1"/>
    </source>
</evidence>
<dbReference type="SMART" id="SM00880">
    <property type="entry name" value="CHAD"/>
    <property type="match status" value="1"/>
</dbReference>
<name>A0A3S2U8B2_9BURK</name>